<dbReference type="PANTHER" id="PTHR43547">
    <property type="entry name" value="TWO-COMPONENT HISTIDINE KINASE"/>
    <property type="match status" value="1"/>
</dbReference>
<dbReference type="FunFam" id="3.30.565.10:FF:000006">
    <property type="entry name" value="Sensor histidine kinase WalK"/>
    <property type="match status" value="1"/>
</dbReference>
<dbReference type="Proteomes" id="UP000320643">
    <property type="component" value="Unassembled WGS sequence"/>
</dbReference>
<feature type="domain" description="HTH araC/xylS-type" evidence="9">
    <location>
        <begin position="1249"/>
        <end position="1348"/>
    </location>
</feature>
<dbReference type="InterPro" id="IPR015943">
    <property type="entry name" value="WD40/YVTN_repeat-like_dom_sf"/>
</dbReference>
<evidence type="ECO:0000256" key="7">
    <source>
        <dbReference type="ARBA" id="ARBA00023163"/>
    </source>
</evidence>
<evidence type="ECO:0000256" key="5">
    <source>
        <dbReference type="ARBA" id="ARBA00022777"/>
    </source>
</evidence>
<keyword evidence="6" id="KW-0805">Transcription regulation</keyword>
<dbReference type="Gene3D" id="2.130.10.10">
    <property type="entry name" value="YVTN repeat-like/Quinoprotein amine dehydrogenase"/>
    <property type="match status" value="2"/>
</dbReference>
<sequence>MVMKLYQNIATVLLLICCFAGVKAQELPVKFLDITQGLSNNSVITIHQDANEFMWFGTYDGLNRYDGYSFKTYRNLIGDSTSIASNSVYCIQNDSKNNIWVGGSKGASVLNQTTDKFKQLHYMPYNSTTPQLLNDIVHQIKLARTGTILVASQQKGLISFNENSFTGKQITLDGAKNNKHVYDVTAIQPGDYKTFCWVYVNNEGICRYDIVNKKLKVVFASAIKANCFAAATSDNLWLGTDEGLFLYDPVKNSLSGNYMPRKINITNVLPDNGQLWIATDGAGVYNLYRDSKMAVPYDKDKGRIVKSNSVWCQYRDTRGNKWIGTLRGGISMISAVPTAFEHIKYTGTDPSNLINNFILSFCEDEKNNIWIGTDGAGLRYWDRKQNTYKLYNTGGGTNGTLTSNFITSIIRDENNLIWLSTWAGGINRINPKTGAIDYLNCYNPVTKQVEKNVWFVFQDSKKNIWAGATNEGALYKFNKVTNTFELFSNAINNLQCLIEDKQGRLWAGNYSQLFLIDPITKKHEAFDVGYPVRSVLEESYNNLWVGTQEGGLLLFDRKSHKFTRYTTQDGLSGNTVLRLLQDREGYLWMSTYNGLTRFDVKTKTSRNFTITDGLQGNQFSFNAGLQLSTGEFLFGGINGFNIFFPERIKSIHHSSKIQLTSLSVNNSPIEQKAGYITPMPGGLIKDIRLPFDETTLSIEFAEIDYNNSDNIDYAYTLEGWDDEWNYVDNARKANYTRLHEGDYTFKVKTKNADGTWNKPVNLLQINVMPPWYRTIWAYLLYSMLVAAGIYAYIRYSRYKEQLRYSVKLAQMESRKEKELAEKQLSMFTYISHELRTPLSLIINPLKRAVRKPVADNPDLPNDLAVAHRNARRLLSLVDQLLLLRKAESDADSLKISPINLTHICNEVYECFVNQAKGQSITFNLLVPETPVEIYGDYEKIEIALFNLTSNAFKYTTGGGTITLQLSENDDEAAVSIIDTGKGIAQADIPFIFEKFRQLNSKSASASGFGIGLYIVKYFIEKHKGTVSCSSEPGKGSTFTLNFLKGNEHFAELPISEVSSKMSELVEELMEEKAPHEIEVSTTQLEKEIESQTSTEILTGKKSVLIIDDNDEIREYLVQLFSPLYLVYSAINGIEGLENTIKHLPDLVISDIAMDGMDGLEVCQKIKENNNLSHIPVILLTATTSSEIHLQGITFGADDYITKPFDSDILMARVETLLKSRENLRSYFLNSITLKENNHKVPAEYQEFLTKCIRIIEANLDDKDFTIKSFSKAMGMSHRSLYDKIKLISGQTLNAFIRSVRLRRAALLMLTEDINIAHASAQVGFEDQQYFRQQFVKLFGMNPSDYIRKYKSSFNRELNVIK</sequence>
<dbReference type="InterPro" id="IPR036890">
    <property type="entry name" value="HATPase_C_sf"/>
</dbReference>
<dbReference type="InterPro" id="IPR004358">
    <property type="entry name" value="Sig_transdc_His_kin-like_C"/>
</dbReference>
<dbReference type="Gene3D" id="1.10.10.60">
    <property type="entry name" value="Homeodomain-like"/>
    <property type="match status" value="1"/>
</dbReference>
<dbReference type="InterPro" id="IPR011006">
    <property type="entry name" value="CheY-like_superfamily"/>
</dbReference>
<dbReference type="InterPro" id="IPR005467">
    <property type="entry name" value="His_kinase_dom"/>
</dbReference>
<dbReference type="InterPro" id="IPR011123">
    <property type="entry name" value="Y_Y_Y"/>
</dbReference>
<evidence type="ECO:0000259" key="9">
    <source>
        <dbReference type="PROSITE" id="PS01124"/>
    </source>
</evidence>
<dbReference type="SMART" id="SM00388">
    <property type="entry name" value="HisKA"/>
    <property type="match status" value="1"/>
</dbReference>
<keyword evidence="13" id="KW-1185">Reference proteome</keyword>
<accession>A0A552V609</accession>
<dbReference type="PROSITE" id="PS50110">
    <property type="entry name" value="RESPONSE_REGULATORY"/>
    <property type="match status" value="1"/>
</dbReference>
<dbReference type="CDD" id="cd00082">
    <property type="entry name" value="HisKA"/>
    <property type="match status" value="1"/>
</dbReference>
<dbReference type="Gene3D" id="3.30.565.10">
    <property type="entry name" value="Histidine kinase-like ATPase, C-terminal domain"/>
    <property type="match status" value="1"/>
</dbReference>
<dbReference type="OrthoDB" id="9809670at2"/>
<evidence type="ECO:0000313" key="12">
    <source>
        <dbReference type="EMBL" id="TRW25914.1"/>
    </source>
</evidence>
<dbReference type="Gene3D" id="3.40.50.2300">
    <property type="match status" value="1"/>
</dbReference>
<evidence type="ECO:0000256" key="4">
    <source>
        <dbReference type="ARBA" id="ARBA00022679"/>
    </source>
</evidence>
<dbReference type="InterPro" id="IPR011110">
    <property type="entry name" value="Reg_prop"/>
</dbReference>
<name>A0A552V609_9FLAO</name>
<dbReference type="GO" id="GO:0003700">
    <property type="term" value="F:DNA-binding transcription factor activity"/>
    <property type="evidence" value="ECO:0007669"/>
    <property type="project" value="InterPro"/>
</dbReference>
<dbReference type="Pfam" id="PF07495">
    <property type="entry name" value="Y_Y_Y"/>
    <property type="match status" value="1"/>
</dbReference>
<organism evidence="12 13">
    <name type="scientific">Flavobacterium zepuense</name>
    <dbReference type="NCBI Taxonomy" id="2593302"/>
    <lineage>
        <taxon>Bacteria</taxon>
        <taxon>Pseudomonadati</taxon>
        <taxon>Bacteroidota</taxon>
        <taxon>Flavobacteriia</taxon>
        <taxon>Flavobacteriales</taxon>
        <taxon>Flavobacteriaceae</taxon>
        <taxon>Flavobacterium</taxon>
    </lineage>
</organism>
<dbReference type="PROSITE" id="PS01124">
    <property type="entry name" value="HTH_ARAC_FAMILY_2"/>
    <property type="match status" value="1"/>
</dbReference>
<dbReference type="SMART" id="SM00342">
    <property type="entry name" value="HTH_ARAC"/>
    <property type="match status" value="1"/>
</dbReference>
<dbReference type="InterPro" id="IPR036097">
    <property type="entry name" value="HisK_dim/P_sf"/>
</dbReference>
<keyword evidence="3 8" id="KW-0597">Phosphoprotein</keyword>
<evidence type="ECO:0000256" key="3">
    <source>
        <dbReference type="ARBA" id="ARBA00022553"/>
    </source>
</evidence>
<dbReference type="Gene3D" id="2.60.40.10">
    <property type="entry name" value="Immunoglobulins"/>
    <property type="match status" value="1"/>
</dbReference>
<evidence type="ECO:0000259" key="10">
    <source>
        <dbReference type="PROSITE" id="PS50109"/>
    </source>
</evidence>
<dbReference type="PRINTS" id="PR00344">
    <property type="entry name" value="BCTRLSENSOR"/>
</dbReference>
<dbReference type="Pfam" id="PF12833">
    <property type="entry name" value="HTH_18"/>
    <property type="match status" value="1"/>
</dbReference>
<keyword evidence="7" id="KW-0804">Transcription</keyword>
<feature type="domain" description="Histidine kinase" evidence="10">
    <location>
        <begin position="829"/>
        <end position="1046"/>
    </location>
</feature>
<evidence type="ECO:0000256" key="2">
    <source>
        <dbReference type="ARBA" id="ARBA00012438"/>
    </source>
</evidence>
<dbReference type="SUPFAM" id="SSF55874">
    <property type="entry name" value="ATPase domain of HSP90 chaperone/DNA topoisomerase II/histidine kinase"/>
    <property type="match status" value="1"/>
</dbReference>
<comment type="caution">
    <text evidence="12">The sequence shown here is derived from an EMBL/GenBank/DDBJ whole genome shotgun (WGS) entry which is preliminary data.</text>
</comment>
<evidence type="ECO:0000256" key="8">
    <source>
        <dbReference type="PROSITE-ProRule" id="PRU00169"/>
    </source>
</evidence>
<dbReference type="EMBL" id="VJVZ01000003">
    <property type="protein sequence ID" value="TRW25914.1"/>
    <property type="molecule type" value="Genomic_DNA"/>
</dbReference>
<comment type="catalytic activity">
    <reaction evidence="1">
        <text>ATP + protein L-histidine = ADP + protein N-phospho-L-histidine.</text>
        <dbReference type="EC" id="2.7.13.3"/>
    </reaction>
</comment>
<evidence type="ECO:0000256" key="1">
    <source>
        <dbReference type="ARBA" id="ARBA00000085"/>
    </source>
</evidence>
<dbReference type="EC" id="2.7.13.3" evidence="2"/>
<dbReference type="SUPFAM" id="SSF47384">
    <property type="entry name" value="Homodimeric domain of signal transducing histidine kinase"/>
    <property type="match status" value="1"/>
</dbReference>
<dbReference type="InterPro" id="IPR001789">
    <property type="entry name" value="Sig_transdc_resp-reg_receiver"/>
</dbReference>
<feature type="modified residue" description="4-aspartylphosphate" evidence="8">
    <location>
        <position position="1150"/>
    </location>
</feature>
<evidence type="ECO:0000313" key="13">
    <source>
        <dbReference type="Proteomes" id="UP000320643"/>
    </source>
</evidence>
<proteinExistence type="predicted"/>
<gene>
    <name evidence="12" type="ORF">FMM05_06740</name>
</gene>
<dbReference type="InterPro" id="IPR018060">
    <property type="entry name" value="HTH_AraC"/>
</dbReference>
<dbReference type="Pfam" id="PF02518">
    <property type="entry name" value="HATPase_c"/>
    <property type="match status" value="1"/>
</dbReference>
<protein>
    <recommendedName>
        <fullName evidence="2">histidine kinase</fullName>
        <ecNumber evidence="2">2.7.13.3</ecNumber>
    </recommendedName>
</protein>
<dbReference type="SMART" id="SM00448">
    <property type="entry name" value="REC"/>
    <property type="match status" value="1"/>
</dbReference>
<dbReference type="SMART" id="SM00387">
    <property type="entry name" value="HATPase_c"/>
    <property type="match status" value="1"/>
</dbReference>
<dbReference type="Gene3D" id="1.10.287.130">
    <property type="match status" value="1"/>
</dbReference>
<dbReference type="InterPro" id="IPR009057">
    <property type="entry name" value="Homeodomain-like_sf"/>
</dbReference>
<evidence type="ECO:0000259" key="11">
    <source>
        <dbReference type="PROSITE" id="PS50110"/>
    </source>
</evidence>
<dbReference type="SUPFAM" id="SSF63829">
    <property type="entry name" value="Calcium-dependent phosphotriesterase"/>
    <property type="match status" value="2"/>
</dbReference>
<dbReference type="Pfam" id="PF07494">
    <property type="entry name" value="Reg_prop"/>
    <property type="match status" value="5"/>
</dbReference>
<dbReference type="InterPro" id="IPR003594">
    <property type="entry name" value="HATPase_dom"/>
</dbReference>
<keyword evidence="5" id="KW-0418">Kinase</keyword>
<dbReference type="InterPro" id="IPR013783">
    <property type="entry name" value="Ig-like_fold"/>
</dbReference>
<dbReference type="GO" id="GO:0043565">
    <property type="term" value="F:sequence-specific DNA binding"/>
    <property type="evidence" value="ECO:0007669"/>
    <property type="project" value="InterPro"/>
</dbReference>
<evidence type="ECO:0000256" key="6">
    <source>
        <dbReference type="ARBA" id="ARBA00023015"/>
    </source>
</evidence>
<dbReference type="SUPFAM" id="SSF46689">
    <property type="entry name" value="Homeodomain-like"/>
    <property type="match status" value="1"/>
</dbReference>
<dbReference type="PANTHER" id="PTHR43547:SF2">
    <property type="entry name" value="HYBRID SIGNAL TRANSDUCTION HISTIDINE KINASE C"/>
    <property type="match status" value="1"/>
</dbReference>
<feature type="domain" description="Response regulatory" evidence="11">
    <location>
        <begin position="1102"/>
        <end position="1217"/>
    </location>
</feature>
<dbReference type="SUPFAM" id="SSF52172">
    <property type="entry name" value="CheY-like"/>
    <property type="match status" value="1"/>
</dbReference>
<dbReference type="Pfam" id="PF00512">
    <property type="entry name" value="HisKA"/>
    <property type="match status" value="1"/>
</dbReference>
<keyword evidence="4" id="KW-0808">Transferase</keyword>
<dbReference type="GO" id="GO:0000155">
    <property type="term" value="F:phosphorelay sensor kinase activity"/>
    <property type="evidence" value="ECO:0007669"/>
    <property type="project" value="InterPro"/>
</dbReference>
<dbReference type="InterPro" id="IPR003661">
    <property type="entry name" value="HisK_dim/P_dom"/>
</dbReference>
<reference evidence="12 13" key="1">
    <citation type="submission" date="2019-07" db="EMBL/GenBank/DDBJ databases">
        <title>Flavobacterium sp. nov., isolated from glacier ice.</title>
        <authorList>
            <person name="Liu Q."/>
            <person name="Xin Y.-H."/>
        </authorList>
    </citation>
    <scope>NUCLEOTIDE SEQUENCE [LARGE SCALE GENOMIC DNA]</scope>
    <source>
        <strain evidence="12 13">ZT4R6</strain>
    </source>
</reference>
<dbReference type="Pfam" id="PF00072">
    <property type="entry name" value="Response_reg"/>
    <property type="match status" value="1"/>
</dbReference>
<dbReference type="PROSITE" id="PS50109">
    <property type="entry name" value="HIS_KIN"/>
    <property type="match status" value="1"/>
</dbReference>